<sequence length="144" mass="16247">MVQRYTEEELLALESHGVLPAGIDLTSFVQLIDDVREALRDVDDQGLRRKSFTGFKKRQPKELKQTDEEGWTSFVTPKPKKNAAQDDKQEIKQHTMKVKTSSSKISSGKASVDTRDTIAITQVSKFNAFDALNDEDEAIESDEE</sequence>
<evidence type="ECO:0000256" key="1">
    <source>
        <dbReference type="ARBA" id="ARBA00004496"/>
    </source>
</evidence>
<evidence type="ECO:0000313" key="16">
    <source>
        <dbReference type="Proteomes" id="UP000738402"/>
    </source>
</evidence>
<evidence type="ECO:0000256" key="3">
    <source>
        <dbReference type="ARBA" id="ARBA00020270"/>
    </source>
</evidence>
<dbReference type="GO" id="GO:0017148">
    <property type="term" value="P:negative regulation of translation"/>
    <property type="evidence" value="ECO:0007669"/>
    <property type="project" value="UniProtKB-UniRule"/>
</dbReference>
<evidence type="ECO:0000256" key="6">
    <source>
        <dbReference type="ARBA" id="ARBA00022553"/>
    </source>
</evidence>
<reference evidence="13 15" key="1">
    <citation type="journal article" date="2021" name="G3 (Bethesda)">
        <title>Genomic diversity, chromosomal rearrangements, and interspecies hybridization in the ogataea polymorpha species complex.</title>
        <authorList>
            <person name="Hanson S.J."/>
            <person name="Cinneide E.O."/>
            <person name="Salzberg L.I."/>
            <person name="Wolfe K.H."/>
            <person name="McGowan J."/>
            <person name="Fitzpatrick D.A."/>
            <person name="Matlin K."/>
        </authorList>
    </citation>
    <scope>NUCLEOTIDE SEQUENCE</scope>
    <source>
        <strain evidence="14">81-436-3</strain>
        <strain evidence="13">83-405-1</strain>
    </source>
</reference>
<evidence type="ECO:0000256" key="11">
    <source>
        <dbReference type="RuleBase" id="RU363005"/>
    </source>
</evidence>
<keyword evidence="9 11" id="KW-0652">Protein synthesis inhibitor</keyword>
<evidence type="ECO:0000256" key="12">
    <source>
        <dbReference type="SAM" id="MobiDB-lite"/>
    </source>
</evidence>
<dbReference type="Proteomes" id="UP000697297">
    <property type="component" value="Unassembled WGS sequence"/>
</dbReference>
<keyword evidence="4 11" id="KW-0963">Cytoplasm</keyword>
<dbReference type="GO" id="GO:0008190">
    <property type="term" value="F:eukaryotic initiation factor 4E binding"/>
    <property type="evidence" value="ECO:0007669"/>
    <property type="project" value="InterPro"/>
</dbReference>
<dbReference type="GO" id="GO:0005737">
    <property type="term" value="C:cytoplasm"/>
    <property type="evidence" value="ECO:0007669"/>
    <property type="project" value="UniProtKB-SubCell"/>
</dbReference>
<evidence type="ECO:0000313" key="14">
    <source>
        <dbReference type="EMBL" id="KAG7765877.1"/>
    </source>
</evidence>
<feature type="region of interest" description="Disordered" evidence="12">
    <location>
        <begin position="58"/>
        <end position="111"/>
    </location>
</feature>
<keyword evidence="8 11" id="KW-0648">Protein biosynthesis</keyword>
<keyword evidence="6" id="KW-0597">Phosphoprotein</keyword>
<proteinExistence type="inferred from homology"/>
<protein>
    <recommendedName>
        <fullName evidence="3 11">Cap-associated protein CAF20</fullName>
    </recommendedName>
</protein>
<comment type="similarity">
    <text evidence="2 11">Belongs to the CAF20 family.</text>
</comment>
<evidence type="ECO:0000256" key="4">
    <source>
        <dbReference type="ARBA" id="ARBA00022490"/>
    </source>
</evidence>
<gene>
    <name evidence="13" type="ORF">KL933_003921</name>
    <name evidence="14" type="ORF">KL946_002057</name>
</gene>
<comment type="function">
    <text evidence="10 11">Acts as an inhibitor of cap-dependent translation. Competes with eIF4G1 and EAP1 for binding to eIF4E and interferes with the formation of the eIF4F complex, inhibiting translation and stabilizing mRNA.</text>
</comment>
<organism evidence="13 16">
    <name type="scientific">Ogataea haglerorum</name>
    <dbReference type="NCBI Taxonomy" id="1937702"/>
    <lineage>
        <taxon>Eukaryota</taxon>
        <taxon>Fungi</taxon>
        <taxon>Dikarya</taxon>
        <taxon>Ascomycota</taxon>
        <taxon>Saccharomycotina</taxon>
        <taxon>Pichiomycetes</taxon>
        <taxon>Pichiales</taxon>
        <taxon>Pichiaceae</taxon>
        <taxon>Ogataea</taxon>
    </lineage>
</organism>
<dbReference type="EMBL" id="JAHLUH010000011">
    <property type="protein sequence ID" value="KAG7725873.1"/>
    <property type="molecule type" value="Genomic_DNA"/>
</dbReference>
<evidence type="ECO:0000256" key="8">
    <source>
        <dbReference type="ARBA" id="ARBA00022917"/>
    </source>
</evidence>
<comment type="subcellular location">
    <subcellularLocation>
        <location evidence="1 11">Cytoplasm</location>
    </subcellularLocation>
</comment>
<keyword evidence="15" id="KW-1185">Reference proteome</keyword>
<evidence type="ECO:0000313" key="15">
    <source>
        <dbReference type="Proteomes" id="UP000697297"/>
    </source>
</evidence>
<name>A0AAN6D374_9ASCO</name>
<keyword evidence="7 11" id="KW-0810">Translation regulation</keyword>
<dbReference type="GO" id="GO:0003743">
    <property type="term" value="F:translation initiation factor activity"/>
    <property type="evidence" value="ECO:0007669"/>
    <property type="project" value="UniProtKB-KW"/>
</dbReference>
<evidence type="ECO:0000256" key="9">
    <source>
        <dbReference type="ARBA" id="ARBA00023193"/>
    </source>
</evidence>
<dbReference type="AlphaFoldDB" id="A0AAN6D374"/>
<accession>A0AAN6D374</accession>
<keyword evidence="5 11" id="KW-0396">Initiation factor</keyword>
<dbReference type="Pfam" id="PF17052">
    <property type="entry name" value="CAF20"/>
    <property type="match status" value="1"/>
</dbReference>
<evidence type="ECO:0000313" key="13">
    <source>
        <dbReference type="EMBL" id="KAG7725873.1"/>
    </source>
</evidence>
<evidence type="ECO:0000256" key="10">
    <source>
        <dbReference type="ARBA" id="ARBA00025387"/>
    </source>
</evidence>
<evidence type="ECO:0000256" key="2">
    <source>
        <dbReference type="ARBA" id="ARBA00006057"/>
    </source>
</evidence>
<comment type="caution">
    <text evidence="13">The sequence shown here is derived from an EMBL/GenBank/DDBJ whole genome shotgun (WGS) entry which is preliminary data.</text>
</comment>
<evidence type="ECO:0000256" key="7">
    <source>
        <dbReference type="ARBA" id="ARBA00022845"/>
    </source>
</evidence>
<feature type="compositionally biased region" description="Low complexity" evidence="12">
    <location>
        <begin position="98"/>
        <end position="111"/>
    </location>
</feature>
<feature type="compositionally biased region" description="Basic and acidic residues" evidence="12">
    <location>
        <begin position="83"/>
        <end position="93"/>
    </location>
</feature>
<dbReference type="Proteomes" id="UP000738402">
    <property type="component" value="Unassembled WGS sequence"/>
</dbReference>
<dbReference type="EMBL" id="JAHLUN010000005">
    <property type="protein sequence ID" value="KAG7765877.1"/>
    <property type="molecule type" value="Genomic_DNA"/>
</dbReference>
<evidence type="ECO:0000256" key="5">
    <source>
        <dbReference type="ARBA" id="ARBA00022540"/>
    </source>
</evidence>
<dbReference type="InterPro" id="IPR031456">
    <property type="entry name" value="Caf20"/>
</dbReference>